<dbReference type="Proteomes" id="UP001283361">
    <property type="component" value="Unassembled WGS sequence"/>
</dbReference>
<keyword evidence="2" id="KW-1185">Reference proteome</keyword>
<evidence type="ECO:0000313" key="2">
    <source>
        <dbReference type="Proteomes" id="UP001283361"/>
    </source>
</evidence>
<accession>A0AAE1AUK8</accession>
<name>A0AAE1AUK8_9GAST</name>
<gene>
    <name evidence="1" type="ORF">RRG08_049613</name>
</gene>
<dbReference type="EMBL" id="JAWDGP010001132">
    <property type="protein sequence ID" value="KAK3794213.1"/>
    <property type="molecule type" value="Genomic_DNA"/>
</dbReference>
<organism evidence="1 2">
    <name type="scientific">Elysia crispata</name>
    <name type="common">lettuce slug</name>
    <dbReference type="NCBI Taxonomy" id="231223"/>
    <lineage>
        <taxon>Eukaryota</taxon>
        <taxon>Metazoa</taxon>
        <taxon>Spiralia</taxon>
        <taxon>Lophotrochozoa</taxon>
        <taxon>Mollusca</taxon>
        <taxon>Gastropoda</taxon>
        <taxon>Heterobranchia</taxon>
        <taxon>Euthyneura</taxon>
        <taxon>Panpulmonata</taxon>
        <taxon>Sacoglossa</taxon>
        <taxon>Placobranchoidea</taxon>
        <taxon>Plakobranchidae</taxon>
        <taxon>Elysia</taxon>
    </lineage>
</organism>
<comment type="caution">
    <text evidence="1">The sequence shown here is derived from an EMBL/GenBank/DDBJ whole genome shotgun (WGS) entry which is preliminary data.</text>
</comment>
<sequence length="85" mass="9377">MERDARVEKRIGRYRDGARLVLTLAGSSEFFPLLGPLRRNLTTLLHTKQATARTGGKKSLHTYPLPASGWSSSTESILHVQICVG</sequence>
<proteinExistence type="predicted"/>
<dbReference type="AlphaFoldDB" id="A0AAE1AUK8"/>
<protein>
    <submittedName>
        <fullName evidence="1">Uncharacterized protein</fullName>
    </submittedName>
</protein>
<reference evidence="1" key="1">
    <citation type="journal article" date="2023" name="G3 (Bethesda)">
        <title>A reference genome for the long-term kleptoplast-retaining sea slug Elysia crispata morphotype clarki.</title>
        <authorList>
            <person name="Eastman K.E."/>
            <person name="Pendleton A.L."/>
            <person name="Shaikh M.A."/>
            <person name="Suttiyut T."/>
            <person name="Ogas R."/>
            <person name="Tomko P."/>
            <person name="Gavelis G."/>
            <person name="Widhalm J.R."/>
            <person name="Wisecaver J.H."/>
        </authorList>
    </citation>
    <scope>NUCLEOTIDE SEQUENCE</scope>
    <source>
        <strain evidence="1">ECLA1</strain>
    </source>
</reference>
<evidence type="ECO:0000313" key="1">
    <source>
        <dbReference type="EMBL" id="KAK3794213.1"/>
    </source>
</evidence>